<sequence>MEEELEVLSVIFDEGDLQSKTDPPGFKIKVVPEEPLTSDPLEVELDLTLTEGYPNEIPLMEIRGRVGELSNEERSLLMEKLLESANESLGDAMVYNIYSVLRQELGQVLSDRQIERKRFEEEELRAAEEKEKSRAKGTPVTKETFLVWRAKFSKEIKLKEIKEQDEKLKALQPKERDELKKALNKLTGRQLFESNRALVNSDASLLEPDAEELDLSAFEKTSEETPPSNPFQEAT</sequence>
<dbReference type="Proteomes" id="UP000886653">
    <property type="component" value="Unassembled WGS sequence"/>
</dbReference>
<dbReference type="InterPro" id="IPR032378">
    <property type="entry name" value="ZC3H15/TMA46_C"/>
</dbReference>
<dbReference type="Pfam" id="PF05773">
    <property type="entry name" value="RWD"/>
    <property type="match status" value="1"/>
</dbReference>
<dbReference type="Gene3D" id="3.10.110.10">
    <property type="entry name" value="Ubiquitin Conjugating Enzyme"/>
    <property type="match status" value="1"/>
</dbReference>
<dbReference type="InterPro" id="IPR006575">
    <property type="entry name" value="RWD_dom"/>
</dbReference>
<evidence type="ECO:0000259" key="2">
    <source>
        <dbReference type="PROSITE" id="PS50908"/>
    </source>
</evidence>
<proteinExistence type="predicted"/>
<reference evidence="3" key="1">
    <citation type="submission" date="2013-11" db="EMBL/GenBank/DDBJ databases">
        <title>Genome sequence of the fusiform rust pathogen reveals effectors for host alternation and coevolution with pine.</title>
        <authorList>
            <consortium name="DOE Joint Genome Institute"/>
            <person name="Smith K."/>
            <person name="Pendleton A."/>
            <person name="Kubisiak T."/>
            <person name="Anderson C."/>
            <person name="Salamov A."/>
            <person name="Aerts A."/>
            <person name="Riley R."/>
            <person name="Clum A."/>
            <person name="Lindquist E."/>
            <person name="Ence D."/>
            <person name="Campbell M."/>
            <person name="Kronenberg Z."/>
            <person name="Feau N."/>
            <person name="Dhillon B."/>
            <person name="Hamelin R."/>
            <person name="Burleigh J."/>
            <person name="Smith J."/>
            <person name="Yandell M."/>
            <person name="Nelson C."/>
            <person name="Grigoriev I."/>
            <person name="Davis J."/>
        </authorList>
    </citation>
    <scope>NUCLEOTIDE SEQUENCE</scope>
    <source>
        <strain evidence="3">G11</strain>
    </source>
</reference>
<accession>A0A9P6NCC6</accession>
<dbReference type="AlphaFoldDB" id="A0A9P6NCC6"/>
<evidence type="ECO:0000313" key="3">
    <source>
        <dbReference type="EMBL" id="KAG0143308.1"/>
    </source>
</evidence>
<comment type="caution">
    <text evidence="3">The sequence shown here is derived from an EMBL/GenBank/DDBJ whole genome shotgun (WGS) entry which is preliminary data.</text>
</comment>
<dbReference type="Pfam" id="PF16543">
    <property type="entry name" value="DFRP_C"/>
    <property type="match status" value="1"/>
</dbReference>
<dbReference type="PANTHER" id="PTHR12292">
    <property type="entry name" value="RWD DOMAIN-CONTAINING PROTEIN"/>
    <property type="match status" value="1"/>
</dbReference>
<gene>
    <name evidence="3" type="ORF">CROQUDRAFT_48976</name>
</gene>
<dbReference type="PROSITE" id="PS50908">
    <property type="entry name" value="RWD"/>
    <property type="match status" value="1"/>
</dbReference>
<feature type="domain" description="RWD" evidence="2">
    <location>
        <begin position="3"/>
        <end position="108"/>
    </location>
</feature>
<name>A0A9P6NCC6_9BASI</name>
<dbReference type="SMART" id="SM00591">
    <property type="entry name" value="RWD"/>
    <property type="match status" value="1"/>
</dbReference>
<keyword evidence="4" id="KW-1185">Reference proteome</keyword>
<evidence type="ECO:0000313" key="4">
    <source>
        <dbReference type="Proteomes" id="UP000886653"/>
    </source>
</evidence>
<dbReference type="SUPFAM" id="SSF54495">
    <property type="entry name" value="UBC-like"/>
    <property type="match status" value="1"/>
</dbReference>
<protein>
    <recommendedName>
        <fullName evidence="2">RWD domain-containing protein</fullName>
    </recommendedName>
</protein>
<dbReference type="OrthoDB" id="277175at2759"/>
<evidence type="ECO:0000256" key="1">
    <source>
        <dbReference type="SAM" id="MobiDB-lite"/>
    </source>
</evidence>
<dbReference type="InterPro" id="IPR040213">
    <property type="entry name" value="GIR2-like"/>
</dbReference>
<feature type="compositionally biased region" description="Polar residues" evidence="1">
    <location>
        <begin position="224"/>
        <end position="235"/>
    </location>
</feature>
<feature type="region of interest" description="Disordered" evidence="1">
    <location>
        <begin position="216"/>
        <end position="235"/>
    </location>
</feature>
<dbReference type="InterPro" id="IPR016135">
    <property type="entry name" value="UBQ-conjugating_enzyme/RWD"/>
</dbReference>
<organism evidence="3 4">
    <name type="scientific">Cronartium quercuum f. sp. fusiforme G11</name>
    <dbReference type="NCBI Taxonomy" id="708437"/>
    <lineage>
        <taxon>Eukaryota</taxon>
        <taxon>Fungi</taxon>
        <taxon>Dikarya</taxon>
        <taxon>Basidiomycota</taxon>
        <taxon>Pucciniomycotina</taxon>
        <taxon>Pucciniomycetes</taxon>
        <taxon>Pucciniales</taxon>
        <taxon>Coleosporiaceae</taxon>
        <taxon>Cronartium</taxon>
    </lineage>
</organism>
<dbReference type="EMBL" id="MU167322">
    <property type="protein sequence ID" value="KAG0143308.1"/>
    <property type="molecule type" value="Genomic_DNA"/>
</dbReference>